<dbReference type="AlphaFoldDB" id="A0A7W1YG32"/>
<comment type="caution">
    <text evidence="2">The sequence shown here is derived from an EMBL/GenBank/DDBJ whole genome shotgun (WGS) entry which is preliminary data.</text>
</comment>
<accession>A0A7W1YG32</accession>
<gene>
    <name evidence="2" type="ORF">HPK16_07850</name>
</gene>
<dbReference type="SUPFAM" id="SSF51206">
    <property type="entry name" value="cAMP-binding domain-like"/>
    <property type="match status" value="1"/>
</dbReference>
<name>A0A7W1YG32_9LIST</name>
<protein>
    <submittedName>
        <fullName evidence="2">Crp/Fnr family transcriptional regulator</fullName>
    </submittedName>
</protein>
<reference evidence="2 3" key="1">
    <citation type="submission" date="2020-08" db="EMBL/GenBank/DDBJ databases">
        <title>Listeria ohnekaius sp. nov. and Listeria portnoyii sp. nov. isolated from non-agricultural and natural environments.</title>
        <authorList>
            <person name="Weller D."/>
            <person name="Belias A.M."/>
            <person name="Liao J."/>
            <person name="Guo S."/>
            <person name="Orsi R.H."/>
            <person name="Wiedmann M."/>
        </authorList>
    </citation>
    <scope>NUCLEOTIDE SEQUENCE [LARGE SCALE GENOMIC DNA]</scope>
    <source>
        <strain evidence="2 3">FSL W9-0585</strain>
    </source>
</reference>
<dbReference type="SUPFAM" id="SSF46785">
    <property type="entry name" value="Winged helix' DNA-binding domain"/>
    <property type="match status" value="1"/>
</dbReference>
<dbReference type="RefSeq" id="WP_181676439.1">
    <property type="nucleotide sequence ID" value="NZ_JABJVM010000006.1"/>
</dbReference>
<keyword evidence="3" id="KW-1185">Reference proteome</keyword>
<evidence type="ECO:0000313" key="3">
    <source>
        <dbReference type="Proteomes" id="UP000548787"/>
    </source>
</evidence>
<keyword evidence="1" id="KW-0010">Activator</keyword>
<dbReference type="InterPro" id="IPR014710">
    <property type="entry name" value="RmlC-like_jellyroll"/>
</dbReference>
<evidence type="ECO:0000256" key="1">
    <source>
        <dbReference type="ARBA" id="ARBA00023159"/>
    </source>
</evidence>
<dbReference type="InterPro" id="IPR036390">
    <property type="entry name" value="WH_DNA-bd_sf"/>
</dbReference>
<sequence length="235" mass="27191">MYDKETLESYASFSNIMKILKKDSQFNQFCRQRRVSPGTTETLDNTRKTCLLIESGYVKSSFSGDDDTFRVFYIATPGDFLTLPIVTEYIPRSTDLLAISDGVWWEIDFGYLRKMLALEDPRNYVMLQHAVKIRYKMYVLATVRSRIITAEQRVYFSLMRLSTIGMHVQNNKVELPPFVNYVTIAQLSDASKSYVTIVLKKLRDEGILTSTKKPWVIEDLDAIKKLADFPDMPLF</sequence>
<dbReference type="Proteomes" id="UP000548787">
    <property type="component" value="Unassembled WGS sequence"/>
</dbReference>
<dbReference type="EMBL" id="JABJVM010000006">
    <property type="protein sequence ID" value="MBA3926252.1"/>
    <property type="molecule type" value="Genomic_DNA"/>
</dbReference>
<proteinExistence type="predicted"/>
<organism evidence="2 3">
    <name type="scientific">Listeria rustica</name>
    <dbReference type="NCBI Taxonomy" id="2713503"/>
    <lineage>
        <taxon>Bacteria</taxon>
        <taxon>Bacillati</taxon>
        <taxon>Bacillota</taxon>
        <taxon>Bacilli</taxon>
        <taxon>Bacillales</taxon>
        <taxon>Listeriaceae</taxon>
        <taxon>Listeria</taxon>
    </lineage>
</organism>
<dbReference type="InterPro" id="IPR018490">
    <property type="entry name" value="cNMP-bd_dom_sf"/>
</dbReference>
<evidence type="ECO:0000313" key="2">
    <source>
        <dbReference type="EMBL" id="MBA3926252.1"/>
    </source>
</evidence>
<dbReference type="Gene3D" id="2.60.120.10">
    <property type="entry name" value="Jelly Rolls"/>
    <property type="match status" value="1"/>
</dbReference>